<feature type="compositionally biased region" description="Polar residues" evidence="1">
    <location>
        <begin position="59"/>
        <end position="69"/>
    </location>
</feature>
<organism evidence="2 3">
    <name type="scientific">Wenjunlia tyrosinilytica</name>
    <dbReference type="NCBI Taxonomy" id="1544741"/>
    <lineage>
        <taxon>Bacteria</taxon>
        <taxon>Bacillati</taxon>
        <taxon>Actinomycetota</taxon>
        <taxon>Actinomycetes</taxon>
        <taxon>Kitasatosporales</taxon>
        <taxon>Streptomycetaceae</taxon>
        <taxon>Wenjunlia</taxon>
    </lineage>
</organism>
<dbReference type="Proteomes" id="UP000641932">
    <property type="component" value="Unassembled WGS sequence"/>
</dbReference>
<reference evidence="2" key="2">
    <citation type="submission" date="2020-09" db="EMBL/GenBank/DDBJ databases">
        <authorList>
            <person name="Sun Q."/>
            <person name="Zhou Y."/>
        </authorList>
    </citation>
    <scope>NUCLEOTIDE SEQUENCE</scope>
    <source>
        <strain evidence="2">CGMCC 4.7201</strain>
    </source>
</reference>
<dbReference type="EMBL" id="BMMS01000001">
    <property type="protein sequence ID" value="GGO80282.1"/>
    <property type="molecule type" value="Genomic_DNA"/>
</dbReference>
<protein>
    <submittedName>
        <fullName evidence="2">Uncharacterized protein</fullName>
    </submittedName>
</protein>
<gene>
    <name evidence="2" type="ORF">GCM10012280_01820</name>
</gene>
<proteinExistence type="predicted"/>
<feature type="region of interest" description="Disordered" evidence="1">
    <location>
        <begin position="49"/>
        <end position="77"/>
    </location>
</feature>
<dbReference type="AlphaFoldDB" id="A0A917ZEC3"/>
<comment type="caution">
    <text evidence="2">The sequence shown here is derived from an EMBL/GenBank/DDBJ whole genome shotgun (WGS) entry which is preliminary data.</text>
</comment>
<evidence type="ECO:0000313" key="3">
    <source>
        <dbReference type="Proteomes" id="UP000641932"/>
    </source>
</evidence>
<evidence type="ECO:0000313" key="2">
    <source>
        <dbReference type="EMBL" id="GGO80282.1"/>
    </source>
</evidence>
<keyword evidence="3" id="KW-1185">Reference proteome</keyword>
<sequence length="77" mass="8193">MAATTRPLRDRGRRFFPPCVSLIPHPQLIAVMDCAMSLTGRCAALGPQIRGRPDPGNSGEISTLSNRGTVTDVMKGA</sequence>
<name>A0A917ZEC3_9ACTN</name>
<reference evidence="2" key="1">
    <citation type="journal article" date="2014" name="Int. J. Syst. Evol. Microbiol.">
        <title>Complete genome sequence of Corynebacterium casei LMG S-19264T (=DSM 44701T), isolated from a smear-ripened cheese.</title>
        <authorList>
            <consortium name="US DOE Joint Genome Institute (JGI-PGF)"/>
            <person name="Walter F."/>
            <person name="Albersmeier A."/>
            <person name="Kalinowski J."/>
            <person name="Ruckert C."/>
        </authorList>
    </citation>
    <scope>NUCLEOTIDE SEQUENCE</scope>
    <source>
        <strain evidence="2">CGMCC 4.7201</strain>
    </source>
</reference>
<accession>A0A917ZEC3</accession>
<evidence type="ECO:0000256" key="1">
    <source>
        <dbReference type="SAM" id="MobiDB-lite"/>
    </source>
</evidence>